<evidence type="ECO:0000313" key="4">
    <source>
        <dbReference type="EMBL" id="MDO0824436.1"/>
    </source>
</evidence>
<dbReference type="PROSITE" id="PS51272">
    <property type="entry name" value="SLH"/>
    <property type="match status" value="1"/>
</dbReference>
<dbReference type="InterPro" id="IPR032599">
    <property type="entry name" value="YcdB/YcdC_rep_domain"/>
</dbReference>
<feature type="compositionally biased region" description="Basic and acidic residues" evidence="2">
    <location>
        <begin position="387"/>
        <end position="398"/>
    </location>
</feature>
<reference evidence="4" key="1">
    <citation type="submission" date="2022-05" db="EMBL/GenBank/DDBJ databases">
        <title>Expanded diversity of anoxic marine methylotrophy in a Black Sea sulfate reducing microorganism.</title>
        <authorList>
            <person name="Fischer P.Q."/>
            <person name="Stams A.J.M."/>
            <person name="Villanueva L."/>
            <person name="Sousa D.Z."/>
        </authorList>
    </citation>
    <scope>NUCLEOTIDE SEQUENCE</scope>
    <source>
        <strain evidence="4">P130</strain>
    </source>
</reference>
<comment type="caution">
    <text evidence="4">The sequence shown here is derived from an EMBL/GenBank/DDBJ whole genome shotgun (WGS) entry which is preliminary data.</text>
</comment>
<keyword evidence="5" id="KW-1185">Reference proteome</keyword>
<organism evidence="4 5">
    <name type="scientific">Desulfosporosinus nitroreducens</name>
    <dbReference type="NCBI Taxonomy" id="2018668"/>
    <lineage>
        <taxon>Bacteria</taxon>
        <taxon>Bacillati</taxon>
        <taxon>Bacillota</taxon>
        <taxon>Clostridia</taxon>
        <taxon>Eubacteriales</taxon>
        <taxon>Desulfitobacteriaceae</taxon>
        <taxon>Desulfosporosinus</taxon>
    </lineage>
</organism>
<sequence length="725" mass="81135">MLLLQLLVYPANTLGSEKSIITVEQAVQSVKDNFSIPENYTQLNTGYNEYNNRATYSLNWHAVEQPGGSFNAEVDAISGEILNISQWNERLKPSFKLPVLSADDTLKIATDLVAKLVSKHQSEMQLVTDKQQVFLLNNSQPFTYNFRWIRIVNGIPFPENGVNVSVSGEDGRVINYNYNWTEDLIFPVASNIISPDTARQVFTDTPMLELQYFLPPVMNPQTREPQRILLVYQLTNKYYGGAVDALTGKPVTLDKPALAYKSSSSAGGIAVSVAESTASASASKILSTEAASVVSEPLMSQGTEENSPQISQSEAIEIVKKMVTIPKNFVLRNSGLNPDWQNPTEQVWDLQWNTESFGMGEQGYLSARVNAKTGDLVGFNRSNGSNQDDKSKPLNRKDAQKIADDFLKRTQPERIELVKVQSEDFYGGKMPPNIQMFNYVRVVNGIPVSRNGMYLIVDTVAKQVVNYEMNWNNQEFPSSSNVLSLNEITERFLKISPLALRYSLIFYPNGQPEIHLAYQPKLDYDMYVPAILDAKTGDPMDWYGRPQSQWSQAITYLDIQGNYAEKEIGIMGLTGAFGEYGENFRPDEKITVGSLLRAMLTAEGNYRDRILSDGEVLEIAKDRGWLAEAVKLESELTREDLSKIMIRLINMEPSAKVKGIYSVPFTDADTINQDSLGYIALAWGLGILKVDENTLHPNQAATRAEAAYALVHSYTVERPVINYMR</sequence>
<protein>
    <submittedName>
        <fullName evidence="4">DUF4901 domain-containing protein</fullName>
    </submittedName>
</protein>
<name>A0ABT8QSW1_9FIRM</name>
<dbReference type="Pfam" id="PF00395">
    <property type="entry name" value="SLH"/>
    <property type="match status" value="1"/>
</dbReference>
<keyword evidence="1" id="KW-0677">Repeat</keyword>
<dbReference type="Pfam" id="PF16244">
    <property type="entry name" value="DUF4901"/>
    <property type="match status" value="2"/>
</dbReference>
<dbReference type="Proteomes" id="UP001176021">
    <property type="component" value="Unassembled WGS sequence"/>
</dbReference>
<evidence type="ECO:0000256" key="1">
    <source>
        <dbReference type="ARBA" id="ARBA00022737"/>
    </source>
</evidence>
<proteinExistence type="predicted"/>
<dbReference type="EMBL" id="JAMJEV010000014">
    <property type="protein sequence ID" value="MDO0824436.1"/>
    <property type="molecule type" value="Genomic_DNA"/>
</dbReference>
<evidence type="ECO:0000256" key="2">
    <source>
        <dbReference type="SAM" id="MobiDB-lite"/>
    </source>
</evidence>
<dbReference type="InterPro" id="IPR001119">
    <property type="entry name" value="SLH_dom"/>
</dbReference>
<evidence type="ECO:0000313" key="5">
    <source>
        <dbReference type="Proteomes" id="UP001176021"/>
    </source>
</evidence>
<accession>A0ABT8QSW1</accession>
<feature type="region of interest" description="Disordered" evidence="2">
    <location>
        <begin position="378"/>
        <end position="398"/>
    </location>
</feature>
<gene>
    <name evidence="4" type="ORF">M8H41_16475</name>
</gene>
<feature type="domain" description="SLH" evidence="3">
    <location>
        <begin position="662"/>
        <end position="724"/>
    </location>
</feature>
<evidence type="ECO:0000259" key="3">
    <source>
        <dbReference type="PROSITE" id="PS51272"/>
    </source>
</evidence>